<protein>
    <submittedName>
        <fullName evidence="1">CDPK-related kinase 8</fullName>
    </submittedName>
</protein>
<name>A0A4Y1RSZ6_PRUDU</name>
<dbReference type="EMBL" id="AP019303">
    <property type="protein sequence ID" value="BBH06883.1"/>
    <property type="molecule type" value="Genomic_DNA"/>
</dbReference>
<keyword evidence="1" id="KW-0418">Kinase</keyword>
<accession>A0A4Y1RSZ6</accession>
<sequence>MYTHLSVSCSEFLFSSKDEDSQLKAIDFGLSYFVKLGWSSKLQVEVRWAVEETTKMSLMTKGYFHNLLDMLLDTTHMCHFNCVYELDPIQIPLWNSSRTLCVSDTWQRSGTNDLFTLLVTNLKSRLLPKIRQILPCIWFNPKITPVKTSTYIQLTASIRKQTIQQFCSPTTVKYQSSY</sequence>
<gene>
    <name evidence="1" type="ORF">Prudu_018647</name>
</gene>
<evidence type="ECO:0000313" key="1">
    <source>
        <dbReference type="EMBL" id="BBH06883.1"/>
    </source>
</evidence>
<dbReference type="AlphaFoldDB" id="A0A4Y1RSZ6"/>
<dbReference type="GO" id="GO:0016301">
    <property type="term" value="F:kinase activity"/>
    <property type="evidence" value="ECO:0007669"/>
    <property type="project" value="UniProtKB-KW"/>
</dbReference>
<keyword evidence="1" id="KW-0808">Transferase</keyword>
<organism evidence="1">
    <name type="scientific">Prunus dulcis</name>
    <name type="common">Almond</name>
    <name type="synonym">Amygdalus dulcis</name>
    <dbReference type="NCBI Taxonomy" id="3755"/>
    <lineage>
        <taxon>Eukaryota</taxon>
        <taxon>Viridiplantae</taxon>
        <taxon>Streptophyta</taxon>
        <taxon>Embryophyta</taxon>
        <taxon>Tracheophyta</taxon>
        <taxon>Spermatophyta</taxon>
        <taxon>Magnoliopsida</taxon>
        <taxon>eudicotyledons</taxon>
        <taxon>Gunneridae</taxon>
        <taxon>Pentapetalae</taxon>
        <taxon>rosids</taxon>
        <taxon>fabids</taxon>
        <taxon>Rosales</taxon>
        <taxon>Rosaceae</taxon>
        <taxon>Amygdaloideae</taxon>
        <taxon>Amygdaleae</taxon>
        <taxon>Prunus</taxon>
    </lineage>
</organism>
<reference evidence="1" key="1">
    <citation type="journal article" date="2019" name="Science">
        <title>Mutation of a bHLH transcription factor allowed almond domestication.</title>
        <authorList>
            <person name="Sanchez-Perez R."/>
            <person name="Pavan S."/>
            <person name="Mazzeo R."/>
            <person name="Moldovan C."/>
            <person name="Aiese Cigliano R."/>
            <person name="Del Cueto J."/>
            <person name="Ricciardi F."/>
            <person name="Lotti C."/>
            <person name="Ricciardi L."/>
            <person name="Dicenta F."/>
            <person name="Lopez-Marques R.L."/>
            <person name="Lindberg Moller B."/>
        </authorList>
    </citation>
    <scope>NUCLEOTIDE SEQUENCE</scope>
</reference>
<proteinExistence type="predicted"/>